<keyword evidence="12" id="KW-1185">Reference proteome</keyword>
<keyword evidence="7" id="KW-0325">Glycoprotein</keyword>
<feature type="compositionally biased region" description="Basic and acidic residues" evidence="9">
    <location>
        <begin position="231"/>
        <end position="240"/>
    </location>
</feature>
<evidence type="ECO:0000256" key="3">
    <source>
        <dbReference type="ARBA" id="ARBA00022448"/>
    </source>
</evidence>
<dbReference type="GO" id="GO:0005576">
    <property type="term" value="C:extracellular region"/>
    <property type="evidence" value="ECO:0007669"/>
    <property type="project" value="UniProtKB-SubCell"/>
</dbReference>
<dbReference type="GO" id="GO:0036094">
    <property type="term" value="F:small molecule binding"/>
    <property type="evidence" value="ECO:0007669"/>
    <property type="project" value="InterPro"/>
</dbReference>
<organism evidence="12 13">
    <name type="scientific">Chrysochloris asiatica</name>
    <name type="common">Cape golden mole</name>
    <dbReference type="NCBI Taxonomy" id="185453"/>
    <lineage>
        <taxon>Eukaryota</taxon>
        <taxon>Metazoa</taxon>
        <taxon>Chordata</taxon>
        <taxon>Craniata</taxon>
        <taxon>Vertebrata</taxon>
        <taxon>Euteleostomi</taxon>
        <taxon>Mammalia</taxon>
        <taxon>Eutheria</taxon>
        <taxon>Afrotheria</taxon>
        <taxon>Chrysochloridae</taxon>
        <taxon>Chrysochlorinae</taxon>
        <taxon>Chrysochloris</taxon>
    </lineage>
</organism>
<keyword evidence="6" id="KW-1015">Disulfide bond</keyword>
<comment type="similarity">
    <text evidence="2 8">Belongs to the calycin superfamily. Lipocalin family.</text>
</comment>
<evidence type="ECO:0000313" key="12">
    <source>
        <dbReference type="Proteomes" id="UP000504623"/>
    </source>
</evidence>
<dbReference type="PANTHER" id="PTHR11430">
    <property type="entry name" value="LIPOCALIN"/>
    <property type="match status" value="1"/>
</dbReference>
<dbReference type="InterPro" id="IPR022272">
    <property type="entry name" value="Lipocalin_CS"/>
</dbReference>
<evidence type="ECO:0000256" key="6">
    <source>
        <dbReference type="ARBA" id="ARBA00023157"/>
    </source>
</evidence>
<dbReference type="Pfam" id="PF00061">
    <property type="entry name" value="Lipocalin"/>
    <property type="match status" value="1"/>
</dbReference>
<accession>A0A9B0TLK7</accession>
<dbReference type="PRINTS" id="PR00179">
    <property type="entry name" value="LIPOCALIN"/>
</dbReference>
<sequence>MLQVVLVTTLLGLLGLTPGDAQVPVQANFDASQFQGIWYVVGMASDDQAFLETKDNMKMPVVSVTAMADGNLGVKFGYPTPDGGCQQVDATFTKGSMNGQFSNVAMAQTDIRVANTDYKQYAVMFFLTDKGGVQNKWLQLYARTPELVPEGAQNMQMLSSQVGLDPSQGALLPKSDECANAFSQGPQLLRTRLPNASQRHEALASSDPLPALPSRPSSIRAGRSAQKRHRENVELERTNE</sequence>
<evidence type="ECO:0000256" key="2">
    <source>
        <dbReference type="ARBA" id="ARBA00006889"/>
    </source>
</evidence>
<proteinExistence type="inferred from homology"/>
<dbReference type="PROSITE" id="PS00213">
    <property type="entry name" value="LIPOCALIN"/>
    <property type="match status" value="1"/>
</dbReference>
<evidence type="ECO:0000256" key="5">
    <source>
        <dbReference type="ARBA" id="ARBA00022729"/>
    </source>
</evidence>
<evidence type="ECO:0000313" key="13">
    <source>
        <dbReference type="RefSeq" id="XP_006863855.1"/>
    </source>
</evidence>
<dbReference type="SUPFAM" id="SSF50814">
    <property type="entry name" value="Lipocalins"/>
    <property type="match status" value="1"/>
</dbReference>
<feature type="domain" description="Lipocalin/cytosolic fatty-acid binding" evidence="11">
    <location>
        <begin position="35"/>
        <end position="164"/>
    </location>
</feature>
<comment type="subcellular location">
    <subcellularLocation>
        <location evidence="1">Secreted</location>
    </subcellularLocation>
</comment>
<keyword evidence="5 10" id="KW-0732">Signal</keyword>
<evidence type="ECO:0000256" key="7">
    <source>
        <dbReference type="ARBA" id="ARBA00023180"/>
    </source>
</evidence>
<dbReference type="OrthoDB" id="9627583at2759"/>
<dbReference type="InterPro" id="IPR012674">
    <property type="entry name" value="Calycin"/>
</dbReference>
<dbReference type="InterPro" id="IPR000566">
    <property type="entry name" value="Lipocln_cytosolic_FA-bd_dom"/>
</dbReference>
<dbReference type="AlphaFoldDB" id="A0A9B0TLK7"/>
<dbReference type="InterPro" id="IPR002345">
    <property type="entry name" value="Lipocalin"/>
</dbReference>
<protein>
    <submittedName>
        <fullName evidence="13">Lipocalin-15-like</fullName>
    </submittedName>
</protein>
<evidence type="ECO:0000259" key="11">
    <source>
        <dbReference type="Pfam" id="PF00061"/>
    </source>
</evidence>
<name>A0A9B0TLK7_CHRAS</name>
<keyword evidence="4" id="KW-0964">Secreted</keyword>
<dbReference type="Proteomes" id="UP000504623">
    <property type="component" value="Unplaced"/>
</dbReference>
<keyword evidence="3" id="KW-0813">Transport</keyword>
<gene>
    <name evidence="13" type="primary">LOC102826124</name>
</gene>
<evidence type="ECO:0000256" key="8">
    <source>
        <dbReference type="RuleBase" id="RU003695"/>
    </source>
</evidence>
<dbReference type="InterPro" id="IPR003087">
    <property type="entry name" value="LCN2/LCN12"/>
</dbReference>
<feature type="chain" id="PRO_5039587254" evidence="10">
    <location>
        <begin position="22"/>
        <end position="240"/>
    </location>
</feature>
<reference evidence="13" key="1">
    <citation type="submission" date="2025-08" db="UniProtKB">
        <authorList>
            <consortium name="RefSeq"/>
        </authorList>
    </citation>
    <scope>IDENTIFICATION</scope>
    <source>
        <tissue evidence="13">Spleen</tissue>
    </source>
</reference>
<evidence type="ECO:0000256" key="9">
    <source>
        <dbReference type="SAM" id="MobiDB-lite"/>
    </source>
</evidence>
<feature type="signal peptide" evidence="10">
    <location>
        <begin position="1"/>
        <end position="21"/>
    </location>
</feature>
<feature type="region of interest" description="Disordered" evidence="9">
    <location>
        <begin position="195"/>
        <end position="240"/>
    </location>
</feature>
<evidence type="ECO:0000256" key="1">
    <source>
        <dbReference type="ARBA" id="ARBA00004613"/>
    </source>
</evidence>
<dbReference type="GeneID" id="102826124"/>
<evidence type="ECO:0000256" key="10">
    <source>
        <dbReference type="SAM" id="SignalP"/>
    </source>
</evidence>
<dbReference type="PRINTS" id="PR01275">
    <property type="entry name" value="NGELATINASE"/>
</dbReference>
<dbReference type="PANTHER" id="PTHR11430:SF77">
    <property type="entry name" value="LIPOCALIN-LIKE 1 PROTEIN"/>
    <property type="match status" value="1"/>
</dbReference>
<dbReference type="Gene3D" id="2.40.128.20">
    <property type="match status" value="1"/>
</dbReference>
<dbReference type="RefSeq" id="XP_006863855.1">
    <property type="nucleotide sequence ID" value="XM_006863793.1"/>
</dbReference>
<evidence type="ECO:0000256" key="4">
    <source>
        <dbReference type="ARBA" id="ARBA00022525"/>
    </source>
</evidence>